<evidence type="ECO:0000256" key="5">
    <source>
        <dbReference type="ARBA" id="ARBA00023274"/>
    </source>
</evidence>
<evidence type="ECO:0000256" key="7">
    <source>
        <dbReference type="ARBA" id="ARBA00082661"/>
    </source>
</evidence>
<evidence type="ECO:0000256" key="4">
    <source>
        <dbReference type="ARBA" id="ARBA00023128"/>
    </source>
</evidence>
<dbReference type="SUPFAM" id="SSF53137">
    <property type="entry name" value="Translational machinery components"/>
    <property type="match status" value="1"/>
</dbReference>
<proteinExistence type="inferred from homology"/>
<comment type="similarity">
    <text evidence="2">Belongs to the universal ribosomal protein uL18 family.</text>
</comment>
<dbReference type="OrthoDB" id="1932324at2759"/>
<evidence type="ECO:0000313" key="8">
    <source>
        <dbReference type="Proteomes" id="UP000322000"/>
    </source>
</evidence>
<dbReference type="InParanoid" id="A0A7E5WIT4"/>
<dbReference type="GeneID" id="113503024"/>
<keyword evidence="3 9" id="KW-0689">Ribosomal protein</keyword>
<evidence type="ECO:0000256" key="6">
    <source>
        <dbReference type="ARBA" id="ARBA00069051"/>
    </source>
</evidence>
<dbReference type="CTD" id="29074"/>
<accession>A0A7E5WIT4</accession>
<sequence length="173" mass="19937">MNNLRKLLITPSFTRLSSSAPPEFVNRNPRNLERIRIARKPDGYHLEAPGRKFWHKLTLTASNRTVTAQVVHYMNGAVIEAKTSEWALRKQLYSINDTCAYINLGKVFAQRCLESGITEMYCDLKPVKDGKVDRFLKEVTNGGVKLEEPDVYKKPHPWDLLRPEKPWVVAEEE</sequence>
<dbReference type="PANTHER" id="PTHR12899">
    <property type="entry name" value="39S RIBOSOMAL PROTEIN L18, MITOCHONDRIAL"/>
    <property type="match status" value="1"/>
</dbReference>
<keyword evidence="8" id="KW-1185">Reference proteome</keyword>
<comment type="subcellular location">
    <subcellularLocation>
        <location evidence="1">Mitochondrion</location>
    </subcellularLocation>
</comment>
<reference evidence="9" key="1">
    <citation type="submission" date="2025-08" db="UniProtKB">
        <authorList>
            <consortium name="RefSeq"/>
        </authorList>
    </citation>
    <scope>IDENTIFICATION</scope>
</reference>
<dbReference type="RefSeq" id="XP_026740609.1">
    <property type="nucleotide sequence ID" value="XM_026884808.1"/>
</dbReference>
<dbReference type="InterPro" id="IPR057268">
    <property type="entry name" value="Ribosomal_L18"/>
</dbReference>
<evidence type="ECO:0000313" key="9">
    <source>
        <dbReference type="RefSeq" id="XP_026740609.1"/>
    </source>
</evidence>
<dbReference type="FunFam" id="3.30.420.80:FF:000005">
    <property type="entry name" value="39S ribosomal protein L18, mitochondrial"/>
    <property type="match status" value="1"/>
</dbReference>
<dbReference type="FunCoup" id="A0A7E5WIT4">
    <property type="interactions" value="1482"/>
</dbReference>
<evidence type="ECO:0000256" key="2">
    <source>
        <dbReference type="ARBA" id="ARBA00007116"/>
    </source>
</evidence>
<gene>
    <name evidence="9" type="primary">LOC113503024</name>
</gene>
<organism evidence="8 9">
    <name type="scientific">Trichoplusia ni</name>
    <name type="common">Cabbage looper</name>
    <dbReference type="NCBI Taxonomy" id="7111"/>
    <lineage>
        <taxon>Eukaryota</taxon>
        <taxon>Metazoa</taxon>
        <taxon>Ecdysozoa</taxon>
        <taxon>Arthropoda</taxon>
        <taxon>Hexapoda</taxon>
        <taxon>Insecta</taxon>
        <taxon>Pterygota</taxon>
        <taxon>Neoptera</taxon>
        <taxon>Endopterygota</taxon>
        <taxon>Lepidoptera</taxon>
        <taxon>Glossata</taxon>
        <taxon>Ditrysia</taxon>
        <taxon>Noctuoidea</taxon>
        <taxon>Noctuidae</taxon>
        <taxon>Plusiinae</taxon>
        <taxon>Trichoplusia</taxon>
    </lineage>
</organism>
<dbReference type="GO" id="GO:0005840">
    <property type="term" value="C:ribosome"/>
    <property type="evidence" value="ECO:0007669"/>
    <property type="project" value="UniProtKB-KW"/>
</dbReference>
<dbReference type="Proteomes" id="UP000322000">
    <property type="component" value="Chromosome 18"/>
</dbReference>
<dbReference type="GO" id="GO:0003735">
    <property type="term" value="F:structural constituent of ribosome"/>
    <property type="evidence" value="ECO:0007669"/>
    <property type="project" value="InterPro"/>
</dbReference>
<keyword evidence="4" id="KW-0496">Mitochondrion</keyword>
<evidence type="ECO:0000256" key="3">
    <source>
        <dbReference type="ARBA" id="ARBA00022980"/>
    </source>
</evidence>
<dbReference type="InterPro" id="IPR005484">
    <property type="entry name" value="Ribosomal_uL18_bac/plant/anim"/>
</dbReference>
<dbReference type="KEGG" id="tnl:113503024"/>
<name>A0A7E5WIT4_TRINI</name>
<dbReference type="CDD" id="cd00432">
    <property type="entry name" value="Ribosomal_L18_L5e"/>
    <property type="match status" value="1"/>
</dbReference>
<dbReference type="PANTHER" id="PTHR12899:SF3">
    <property type="entry name" value="LARGE RIBOSOMAL SUBUNIT PROTEIN UL18M"/>
    <property type="match status" value="1"/>
</dbReference>
<dbReference type="GO" id="GO:0005743">
    <property type="term" value="C:mitochondrial inner membrane"/>
    <property type="evidence" value="ECO:0007669"/>
    <property type="project" value="UniProtKB-ARBA"/>
</dbReference>
<dbReference type="GO" id="GO:0006412">
    <property type="term" value="P:translation"/>
    <property type="evidence" value="ECO:0007669"/>
    <property type="project" value="InterPro"/>
</dbReference>
<dbReference type="AlphaFoldDB" id="A0A7E5WIT4"/>
<protein>
    <recommendedName>
        <fullName evidence="6">Large ribosomal subunit protein uL18m</fullName>
    </recommendedName>
    <alternativeName>
        <fullName evidence="7">39S ribosomal protein L18, mitochondrial</fullName>
    </alternativeName>
</protein>
<dbReference type="GO" id="GO:0008097">
    <property type="term" value="F:5S rRNA binding"/>
    <property type="evidence" value="ECO:0007669"/>
    <property type="project" value="TreeGrafter"/>
</dbReference>
<dbReference type="InterPro" id="IPR036967">
    <property type="entry name" value="Ribosomal_uS11_sf"/>
</dbReference>
<keyword evidence="5" id="KW-0687">Ribonucleoprotein</keyword>
<dbReference type="GO" id="GO:1990904">
    <property type="term" value="C:ribonucleoprotein complex"/>
    <property type="evidence" value="ECO:0007669"/>
    <property type="project" value="UniProtKB-KW"/>
</dbReference>
<evidence type="ECO:0000256" key="1">
    <source>
        <dbReference type="ARBA" id="ARBA00004173"/>
    </source>
</evidence>
<dbReference type="Gene3D" id="3.30.420.80">
    <property type="entry name" value="Ribosomal protein S11"/>
    <property type="match status" value="1"/>
</dbReference>